<organism evidence="1 2">
    <name type="scientific">Punica granatum</name>
    <name type="common">Pomegranate</name>
    <dbReference type="NCBI Taxonomy" id="22663"/>
    <lineage>
        <taxon>Eukaryota</taxon>
        <taxon>Viridiplantae</taxon>
        <taxon>Streptophyta</taxon>
        <taxon>Embryophyta</taxon>
        <taxon>Tracheophyta</taxon>
        <taxon>Spermatophyta</taxon>
        <taxon>Magnoliopsida</taxon>
        <taxon>eudicotyledons</taxon>
        <taxon>Gunneridae</taxon>
        <taxon>Pentapetalae</taxon>
        <taxon>rosids</taxon>
        <taxon>malvids</taxon>
        <taxon>Myrtales</taxon>
        <taxon>Lythraceae</taxon>
        <taxon>Punica</taxon>
    </lineage>
</organism>
<reference evidence="2" key="1">
    <citation type="journal article" date="2017" name="Plant J.">
        <title>The pomegranate (Punica granatum L.) genome and the genomics of punicalagin biosynthesis.</title>
        <authorList>
            <person name="Qin G."/>
            <person name="Xu C."/>
            <person name="Ming R."/>
            <person name="Tang H."/>
            <person name="Guyot R."/>
            <person name="Kramer E.M."/>
            <person name="Hu Y."/>
            <person name="Yi X."/>
            <person name="Qi Y."/>
            <person name="Xu X."/>
            <person name="Gao Z."/>
            <person name="Pan H."/>
            <person name="Jian J."/>
            <person name="Tian Y."/>
            <person name="Yue Z."/>
            <person name="Xu Y."/>
        </authorList>
    </citation>
    <scope>NUCLEOTIDE SEQUENCE [LARGE SCALE GENOMIC DNA]</scope>
    <source>
        <strain evidence="2">cv. Dabenzi</strain>
    </source>
</reference>
<gene>
    <name evidence="1" type="ORF">CDL15_Pgr018270</name>
</gene>
<dbReference type="Proteomes" id="UP000197138">
    <property type="component" value="Unassembled WGS sequence"/>
</dbReference>
<evidence type="ECO:0000313" key="2">
    <source>
        <dbReference type="Proteomes" id="UP000197138"/>
    </source>
</evidence>
<protein>
    <submittedName>
        <fullName evidence="1">Uncharacterized protein</fullName>
    </submittedName>
</protein>
<dbReference type="AlphaFoldDB" id="A0A218WHT8"/>
<sequence length="98" mass="10839">MEPTEPPTTIDDIIDQTKTLSCKRTTLRLSPDPTKTPSLSKLAYGKIISYADLSNKTGEAEDYLLMGPSTWSSSHFVDHGDFQFYANSKSHPQAADET</sequence>
<name>A0A218WHT8_PUNGR</name>
<comment type="caution">
    <text evidence="1">The sequence shown here is derived from an EMBL/GenBank/DDBJ whole genome shotgun (WGS) entry which is preliminary data.</text>
</comment>
<evidence type="ECO:0000313" key="1">
    <source>
        <dbReference type="EMBL" id="OWM72385.1"/>
    </source>
</evidence>
<proteinExistence type="predicted"/>
<accession>A0A218WHT8</accession>
<dbReference type="EMBL" id="MTKT01004293">
    <property type="protein sequence ID" value="OWM72385.1"/>
    <property type="molecule type" value="Genomic_DNA"/>
</dbReference>